<evidence type="ECO:0000259" key="1">
    <source>
        <dbReference type="PROSITE" id="PS51833"/>
    </source>
</evidence>
<proteinExistence type="predicted"/>
<gene>
    <name evidence="2" type="ORF">C665_10951</name>
</gene>
<evidence type="ECO:0000313" key="2">
    <source>
        <dbReference type="EMBL" id="ENO85181.1"/>
    </source>
</evidence>
<evidence type="ECO:0000313" key="3">
    <source>
        <dbReference type="Proteomes" id="UP000013042"/>
    </source>
</evidence>
<dbReference type="PROSITE" id="PS51833">
    <property type="entry name" value="HDOD"/>
    <property type="match status" value="1"/>
</dbReference>
<protein>
    <submittedName>
        <fullName evidence="2">Signal transduction protein</fullName>
    </submittedName>
</protein>
<dbReference type="InterPro" id="IPR052340">
    <property type="entry name" value="RNase_Y/CdgJ"/>
</dbReference>
<reference evidence="2 3" key="1">
    <citation type="submission" date="2012-09" db="EMBL/GenBank/DDBJ databases">
        <title>Draft Genome Sequences of 6 Strains from Genus Thauera.</title>
        <authorList>
            <person name="Liu B."/>
            <person name="Shapleigh J.P."/>
            <person name="Frostegard A.H."/>
        </authorList>
    </citation>
    <scope>NUCLEOTIDE SEQUENCE [LARGE SCALE GENOMIC DNA]</scope>
    <source>
        <strain evidence="2 3">S2</strain>
    </source>
</reference>
<dbReference type="AlphaFoldDB" id="N6XTV8"/>
<accession>N6XTV8</accession>
<dbReference type="Proteomes" id="UP000013042">
    <property type="component" value="Unassembled WGS sequence"/>
</dbReference>
<name>N6XTV8_THASP</name>
<dbReference type="PANTHER" id="PTHR33525">
    <property type="match status" value="1"/>
</dbReference>
<dbReference type="EMBL" id="AMXD01000061">
    <property type="protein sequence ID" value="ENO85181.1"/>
    <property type="molecule type" value="Genomic_DNA"/>
</dbReference>
<organism evidence="2 3">
    <name type="scientific">Thauera aminoaromatica S2</name>
    <dbReference type="NCBI Taxonomy" id="1234381"/>
    <lineage>
        <taxon>Bacteria</taxon>
        <taxon>Pseudomonadati</taxon>
        <taxon>Pseudomonadota</taxon>
        <taxon>Betaproteobacteria</taxon>
        <taxon>Rhodocyclales</taxon>
        <taxon>Zoogloeaceae</taxon>
        <taxon>Thauera</taxon>
    </lineage>
</organism>
<comment type="caution">
    <text evidence="2">The sequence shown here is derived from an EMBL/GenBank/DDBJ whole genome shotgun (WGS) entry which is preliminary data.</text>
</comment>
<sequence>MSRTTATPTAPETANMPLLPSPLPSSAAYIDAFTRAGLPVLRHTVRAFEELRSADPAPGAREIAAVVLADPLMTLRLLTHLEANRRASQNHDITTIERAVLMLGVEPFFATFSDLPTVEDTLAAHPKALVVALKLIARARRAATLAREFATMRRDHEVQEITVATLLREATEIVCAIHAPTLTLEAIARRQAEPARSAAEVQREVFGISAAELQNALIDAWRLPELLAGLLDSGHADNPRVRTITLAARFARHQARGWTSPTLADDLAELEALLHQPRESLLQRLGVPAELRARLLPDAQPE</sequence>
<dbReference type="SUPFAM" id="SSF109604">
    <property type="entry name" value="HD-domain/PDEase-like"/>
    <property type="match status" value="1"/>
</dbReference>
<dbReference type="Gene3D" id="1.10.3210.10">
    <property type="entry name" value="Hypothetical protein af1432"/>
    <property type="match status" value="1"/>
</dbReference>
<dbReference type="Pfam" id="PF08668">
    <property type="entry name" value="HDOD"/>
    <property type="match status" value="1"/>
</dbReference>
<feature type="domain" description="HDOD" evidence="1">
    <location>
        <begin position="38"/>
        <end position="237"/>
    </location>
</feature>
<dbReference type="InterPro" id="IPR013976">
    <property type="entry name" value="HDOD"/>
</dbReference>
<dbReference type="PANTHER" id="PTHR33525:SF4">
    <property type="entry name" value="CYCLIC DI-GMP PHOSPHODIESTERASE CDGJ"/>
    <property type="match status" value="1"/>
</dbReference>